<sequence>MFRKSEFERLFRSVEEAESLPPVFYTAPEIFNEEMRLVFRGGWV</sequence>
<name>A0A382XJ40_9ZZZZ</name>
<reference evidence="1" key="1">
    <citation type="submission" date="2018-05" db="EMBL/GenBank/DDBJ databases">
        <authorList>
            <person name="Lanie J.A."/>
            <person name="Ng W.-L."/>
            <person name="Kazmierczak K.M."/>
            <person name="Andrzejewski T.M."/>
            <person name="Davidsen T.M."/>
            <person name="Wayne K.J."/>
            <person name="Tettelin H."/>
            <person name="Glass J.I."/>
            <person name="Rusch D."/>
            <person name="Podicherti R."/>
            <person name="Tsui H.-C.T."/>
            <person name="Winkler M.E."/>
        </authorList>
    </citation>
    <scope>NUCLEOTIDE SEQUENCE</scope>
</reference>
<organism evidence="1">
    <name type="scientific">marine metagenome</name>
    <dbReference type="NCBI Taxonomy" id="408172"/>
    <lineage>
        <taxon>unclassified sequences</taxon>
        <taxon>metagenomes</taxon>
        <taxon>ecological metagenomes</taxon>
    </lineage>
</organism>
<accession>A0A382XJ40</accession>
<protein>
    <submittedName>
        <fullName evidence="1">Uncharacterized protein</fullName>
    </submittedName>
</protein>
<dbReference type="EMBL" id="UINC01168114">
    <property type="protein sequence ID" value="SVD70973.1"/>
    <property type="molecule type" value="Genomic_DNA"/>
</dbReference>
<dbReference type="AlphaFoldDB" id="A0A382XJ40"/>
<proteinExistence type="predicted"/>
<feature type="non-terminal residue" evidence="1">
    <location>
        <position position="44"/>
    </location>
</feature>
<evidence type="ECO:0000313" key="1">
    <source>
        <dbReference type="EMBL" id="SVD70973.1"/>
    </source>
</evidence>
<gene>
    <name evidence="1" type="ORF">METZ01_LOCUS423827</name>
</gene>